<evidence type="ECO:0000256" key="2">
    <source>
        <dbReference type="ARBA" id="ARBA00022692"/>
    </source>
</evidence>
<dbReference type="Pfam" id="PF04588">
    <property type="entry name" value="HIG_1_N"/>
    <property type="match status" value="1"/>
</dbReference>
<organism evidence="7">
    <name type="scientific">Haematobia irritans</name>
    <name type="common">Horn fly</name>
    <name type="synonym">Conops irritans</name>
    <dbReference type="NCBI Taxonomy" id="7368"/>
    <lineage>
        <taxon>Eukaryota</taxon>
        <taxon>Metazoa</taxon>
        <taxon>Ecdysozoa</taxon>
        <taxon>Arthropoda</taxon>
        <taxon>Hexapoda</taxon>
        <taxon>Insecta</taxon>
        <taxon>Pterygota</taxon>
        <taxon>Neoptera</taxon>
        <taxon>Endopterygota</taxon>
        <taxon>Diptera</taxon>
        <taxon>Brachycera</taxon>
        <taxon>Muscomorpha</taxon>
        <taxon>Muscoidea</taxon>
        <taxon>Muscidae</taxon>
        <taxon>Haematobia</taxon>
    </lineage>
</organism>
<dbReference type="GO" id="GO:0031966">
    <property type="term" value="C:mitochondrial membrane"/>
    <property type="evidence" value="ECO:0007669"/>
    <property type="project" value="UniProtKB-SubCell"/>
</dbReference>
<sequence length="104" mass="11645">MSSQAPQKINLPDEELDWIQMRIESGPVFPETTKEKMMRKIKENPLVPIGCIATGSALCYGLYNFRTGNRKMSQMMMRARIAAQGFTVVALIGGVVMTYGKKDK</sequence>
<evidence type="ECO:0000256" key="4">
    <source>
        <dbReference type="ARBA" id="ARBA00023136"/>
    </source>
</evidence>
<dbReference type="InterPro" id="IPR007667">
    <property type="entry name" value="Hypoxia_induced_domain"/>
</dbReference>
<name>A0A1L8EE60_HAEIR</name>
<dbReference type="PROSITE" id="PS51503">
    <property type="entry name" value="HIG1"/>
    <property type="match status" value="1"/>
</dbReference>
<feature type="transmembrane region" description="Helical" evidence="5">
    <location>
        <begin position="83"/>
        <end position="100"/>
    </location>
</feature>
<keyword evidence="3 5" id="KW-1133">Transmembrane helix</keyword>
<evidence type="ECO:0000313" key="7">
    <source>
        <dbReference type="EMBL" id="JAV17002.1"/>
    </source>
</evidence>
<accession>A0A1L8EE60</accession>
<feature type="domain" description="HIG1" evidence="6">
    <location>
        <begin position="18"/>
        <end position="104"/>
    </location>
</feature>
<evidence type="ECO:0000256" key="3">
    <source>
        <dbReference type="ARBA" id="ARBA00022989"/>
    </source>
</evidence>
<protein>
    <submittedName>
        <fullName evidence="7">Putative hig1 domain family member 2a mitochondrial</fullName>
    </submittedName>
</protein>
<dbReference type="GO" id="GO:0097250">
    <property type="term" value="P:mitochondrial respirasome assembly"/>
    <property type="evidence" value="ECO:0007669"/>
    <property type="project" value="TreeGrafter"/>
</dbReference>
<dbReference type="AlphaFoldDB" id="A0A1L8EE60"/>
<feature type="transmembrane region" description="Helical" evidence="5">
    <location>
        <begin position="46"/>
        <end position="63"/>
    </location>
</feature>
<dbReference type="Gene3D" id="6.10.140.1320">
    <property type="match status" value="1"/>
</dbReference>
<keyword evidence="2 5" id="KW-0812">Transmembrane</keyword>
<dbReference type="EMBL" id="GFDG01001797">
    <property type="protein sequence ID" value="JAV17002.1"/>
    <property type="molecule type" value="Transcribed_RNA"/>
</dbReference>
<dbReference type="InterPro" id="IPR050355">
    <property type="entry name" value="RCF1"/>
</dbReference>
<reference evidence="7" key="1">
    <citation type="submission" date="2017-01" db="EMBL/GenBank/DDBJ databases">
        <title>An insight into the sialome and mialome of the horn fly, Haematobia irritans.</title>
        <authorList>
            <person name="Breijo M."/>
            <person name="Boiani M."/>
            <person name="Ures X."/>
            <person name="Rocha S."/>
            <person name="Sequeira M."/>
            <person name="Ribeiro J.M."/>
        </authorList>
    </citation>
    <scope>NUCLEOTIDE SEQUENCE</scope>
</reference>
<proteinExistence type="predicted"/>
<evidence type="ECO:0000256" key="1">
    <source>
        <dbReference type="ARBA" id="ARBA00004325"/>
    </source>
</evidence>
<evidence type="ECO:0000256" key="5">
    <source>
        <dbReference type="SAM" id="Phobius"/>
    </source>
</evidence>
<keyword evidence="4 5" id="KW-0472">Membrane</keyword>
<evidence type="ECO:0000259" key="6">
    <source>
        <dbReference type="PROSITE" id="PS51503"/>
    </source>
</evidence>
<dbReference type="PANTHER" id="PTHR12297:SF18">
    <property type="entry name" value="HIG1 DOMAIN FAMILY MEMBER 2A"/>
    <property type="match status" value="1"/>
</dbReference>
<dbReference type="PANTHER" id="PTHR12297">
    <property type="entry name" value="HYPOXIA-INDUCBILE GENE 1 HIG1 -RELATED"/>
    <property type="match status" value="1"/>
</dbReference>
<comment type="subcellular location">
    <subcellularLocation>
        <location evidence="1">Mitochondrion membrane</location>
    </subcellularLocation>
</comment>